<keyword evidence="2" id="KW-0813">Transport</keyword>
<evidence type="ECO:0000256" key="2">
    <source>
        <dbReference type="ARBA" id="ARBA00022448"/>
    </source>
</evidence>
<feature type="transmembrane region" description="Helical" evidence="13">
    <location>
        <begin position="388"/>
        <end position="410"/>
    </location>
</feature>
<dbReference type="PROSITE" id="PS50990">
    <property type="entry name" value="PEPTIDASE_C39"/>
    <property type="match status" value="1"/>
</dbReference>
<accession>A0A3R6YP40</accession>
<keyword evidence="11 13" id="KW-1133">Transmembrane helix</keyword>
<reference evidence="17 18" key="1">
    <citation type="submission" date="2018-07" db="EMBL/GenBank/DDBJ databases">
        <title>Genome sequences of six Lactobacillus spp. isolated from bumble bee guts.</title>
        <authorList>
            <person name="Motta E.V.S."/>
            <person name="Moran N.A."/>
        </authorList>
    </citation>
    <scope>NUCLEOTIDE SEQUENCE [LARGE SCALE GENOMIC DNA]</scope>
    <source>
        <strain evidence="17 18">BI-1.1</strain>
    </source>
</reference>
<dbReference type="InterPro" id="IPR036640">
    <property type="entry name" value="ABC1_TM_sf"/>
</dbReference>
<keyword evidence="6" id="KW-0547">Nucleotide-binding</keyword>
<dbReference type="Pfam" id="PF00005">
    <property type="entry name" value="ABC_tran"/>
    <property type="match status" value="1"/>
</dbReference>
<dbReference type="EMBL" id="QOCR01000001">
    <property type="protein sequence ID" value="RHW52298.1"/>
    <property type="molecule type" value="Genomic_DNA"/>
</dbReference>
<dbReference type="GO" id="GO:0016887">
    <property type="term" value="F:ATP hydrolysis activity"/>
    <property type="evidence" value="ECO:0007669"/>
    <property type="project" value="InterPro"/>
</dbReference>
<evidence type="ECO:0000256" key="3">
    <source>
        <dbReference type="ARBA" id="ARBA00022475"/>
    </source>
</evidence>
<evidence type="ECO:0000256" key="12">
    <source>
        <dbReference type="ARBA" id="ARBA00023136"/>
    </source>
</evidence>
<dbReference type="GO" id="GO:0008234">
    <property type="term" value="F:cysteine-type peptidase activity"/>
    <property type="evidence" value="ECO:0007669"/>
    <property type="project" value="UniProtKB-KW"/>
</dbReference>
<dbReference type="InterPro" id="IPR011527">
    <property type="entry name" value="ABC1_TM_dom"/>
</dbReference>
<keyword evidence="10" id="KW-1278">Translocase</keyword>
<evidence type="ECO:0000256" key="8">
    <source>
        <dbReference type="ARBA" id="ARBA00022807"/>
    </source>
</evidence>
<dbReference type="InterPro" id="IPR003593">
    <property type="entry name" value="AAA+_ATPase"/>
</dbReference>
<sequence length="710" mass="79634">MKPQKIYSAQTSTQDSGLAALLMLFKHYHQAVSEKQLQEYYHQVSADTSIARLQKVAAHFGLEAQVIQTDMRLFKEQHLSYPFIAHVVKGQELDHYYVVLQADKKDLLVADPNPKIGLVRLSYEQFQREWTGLALFAAPLSPDVVDNQQSLKQQLLSIMRQQKTIVMGIMVAALCELVVSILGAFFIEGLIDTYLPNKMIKTFTIVVLGLLVAYLFQAVFAFGRHFLMTIFDQHWTLDRVLAATRQLLKLPLAFWQNKAPAELLNLINQMAEPGISQLLNIILDVAVVIVLGVILAFQNGILLVLAVLSLPLSALIIWLFNQPLYQLQQQQLTNRMPWNEVLEQSLAKIETLKAFGIEEQAYQLFDQKFSAWLQSQLEYKHKRLLQQAFQLGLLFCLSGLVLLVGANLVVKSWLTSGQLVTFSILLVYFMLAVQKIVNLQPQLQQAFWAQQQLKSLAPTASTATVATAEQVQGPLFIKQLEYHNLIKNIDLTLMPQDKLAIVGRSGSGKTTLAQLLAGLQQPTSGQIQLNGHELVTITAPLLRQQITYLPQIPQLIPGTILDNLKLGGRDNLTWTEIEAACAAVQIKDKIEKLPLKYDTHLDYSRPILSTGQKQQLLLARALLSKAQILILDEATGAIDAITEAQIIKQLLASQQTVVFITQNLELARKINNIAVLEQGKIVEQGSQRELLAQKGEYYQLFKAARSRKNG</sequence>
<dbReference type="SUPFAM" id="SSF90123">
    <property type="entry name" value="ABC transporter transmembrane region"/>
    <property type="match status" value="1"/>
</dbReference>
<dbReference type="Gene3D" id="1.20.1560.10">
    <property type="entry name" value="ABC transporter type 1, transmembrane domain"/>
    <property type="match status" value="1"/>
</dbReference>
<feature type="transmembrane region" description="Helical" evidence="13">
    <location>
        <begin position="199"/>
        <end position="222"/>
    </location>
</feature>
<dbReference type="Proteomes" id="UP000284109">
    <property type="component" value="Unassembled WGS sequence"/>
</dbReference>
<feature type="transmembrane region" description="Helical" evidence="13">
    <location>
        <begin position="416"/>
        <end position="433"/>
    </location>
</feature>
<dbReference type="PANTHER" id="PTHR43394:SF1">
    <property type="entry name" value="ATP-BINDING CASSETTE SUB-FAMILY B MEMBER 10, MITOCHONDRIAL"/>
    <property type="match status" value="1"/>
</dbReference>
<feature type="transmembrane region" description="Helical" evidence="13">
    <location>
        <begin position="278"/>
        <end position="295"/>
    </location>
</feature>
<organism evidence="17 18">
    <name type="scientific">Bombilactobacillus bombi</name>
    <dbReference type="NCBI Taxonomy" id="1303590"/>
    <lineage>
        <taxon>Bacteria</taxon>
        <taxon>Bacillati</taxon>
        <taxon>Bacillota</taxon>
        <taxon>Bacilli</taxon>
        <taxon>Lactobacillales</taxon>
        <taxon>Lactobacillaceae</taxon>
        <taxon>Bombilactobacillus</taxon>
    </lineage>
</organism>
<name>A0A3R6YP40_9LACO</name>
<dbReference type="AlphaFoldDB" id="A0A3R6YP40"/>
<evidence type="ECO:0000313" key="17">
    <source>
        <dbReference type="EMBL" id="RHW52298.1"/>
    </source>
</evidence>
<dbReference type="Pfam" id="PF00664">
    <property type="entry name" value="ABC_membrane"/>
    <property type="match status" value="1"/>
</dbReference>
<comment type="caution">
    <text evidence="17">The sequence shown here is derived from an EMBL/GenBank/DDBJ whole genome shotgun (WGS) entry which is preliminary data.</text>
</comment>
<dbReference type="Gene3D" id="3.90.70.10">
    <property type="entry name" value="Cysteine proteinases"/>
    <property type="match status" value="1"/>
</dbReference>
<evidence type="ECO:0000256" key="13">
    <source>
        <dbReference type="SAM" id="Phobius"/>
    </source>
</evidence>
<feature type="domain" description="ABC transporter" evidence="14">
    <location>
        <begin position="471"/>
        <end position="703"/>
    </location>
</feature>
<evidence type="ECO:0000259" key="16">
    <source>
        <dbReference type="PROSITE" id="PS50990"/>
    </source>
</evidence>
<dbReference type="GO" id="GO:0006508">
    <property type="term" value="P:proteolysis"/>
    <property type="evidence" value="ECO:0007669"/>
    <property type="project" value="UniProtKB-KW"/>
</dbReference>
<feature type="domain" description="Peptidase C39" evidence="16">
    <location>
        <begin position="10"/>
        <end position="137"/>
    </location>
</feature>
<evidence type="ECO:0000256" key="10">
    <source>
        <dbReference type="ARBA" id="ARBA00022967"/>
    </source>
</evidence>
<evidence type="ECO:0000259" key="14">
    <source>
        <dbReference type="PROSITE" id="PS50893"/>
    </source>
</evidence>
<dbReference type="SMART" id="SM00382">
    <property type="entry name" value="AAA"/>
    <property type="match status" value="1"/>
</dbReference>
<dbReference type="GO" id="GO:0015421">
    <property type="term" value="F:ABC-type oligopeptide transporter activity"/>
    <property type="evidence" value="ECO:0007669"/>
    <property type="project" value="TreeGrafter"/>
</dbReference>
<dbReference type="RefSeq" id="WP_118900199.1">
    <property type="nucleotide sequence ID" value="NZ_QOCR01000001.1"/>
</dbReference>
<evidence type="ECO:0000256" key="6">
    <source>
        <dbReference type="ARBA" id="ARBA00022741"/>
    </source>
</evidence>
<evidence type="ECO:0000256" key="11">
    <source>
        <dbReference type="ARBA" id="ARBA00022989"/>
    </source>
</evidence>
<dbReference type="InterPro" id="IPR003439">
    <property type="entry name" value="ABC_transporter-like_ATP-bd"/>
</dbReference>
<dbReference type="GO" id="GO:0043214">
    <property type="term" value="F:ABC-type bacteriocin transporter activity"/>
    <property type="evidence" value="ECO:0007669"/>
    <property type="project" value="InterPro"/>
</dbReference>
<evidence type="ECO:0000256" key="9">
    <source>
        <dbReference type="ARBA" id="ARBA00022840"/>
    </source>
</evidence>
<keyword evidence="12 13" id="KW-0472">Membrane</keyword>
<gene>
    <name evidence="17" type="ORF">DS831_02955</name>
</gene>
<evidence type="ECO:0000256" key="7">
    <source>
        <dbReference type="ARBA" id="ARBA00022801"/>
    </source>
</evidence>
<dbReference type="PROSITE" id="PS50929">
    <property type="entry name" value="ABC_TM1F"/>
    <property type="match status" value="1"/>
</dbReference>
<evidence type="ECO:0000259" key="15">
    <source>
        <dbReference type="PROSITE" id="PS50929"/>
    </source>
</evidence>
<dbReference type="SUPFAM" id="SSF52540">
    <property type="entry name" value="P-loop containing nucleoside triphosphate hydrolases"/>
    <property type="match status" value="1"/>
</dbReference>
<keyword evidence="9 17" id="KW-0067">ATP-binding</keyword>
<keyword evidence="4" id="KW-0645">Protease</keyword>
<keyword evidence="3" id="KW-1003">Cell membrane</keyword>
<dbReference type="InterPro" id="IPR005897">
    <property type="entry name" value="Pept_C39_ABC_bacteriocin"/>
</dbReference>
<feature type="transmembrane region" description="Helical" evidence="13">
    <location>
        <begin position="301"/>
        <end position="320"/>
    </location>
</feature>
<proteinExistence type="predicted"/>
<protein>
    <submittedName>
        <fullName evidence="17">Peptide ABC transporter ATP-binding protein</fullName>
    </submittedName>
</protein>
<feature type="transmembrane region" description="Helical" evidence="13">
    <location>
        <begin position="165"/>
        <end position="187"/>
    </location>
</feature>
<keyword evidence="18" id="KW-1185">Reference proteome</keyword>
<dbReference type="InterPro" id="IPR027417">
    <property type="entry name" value="P-loop_NTPase"/>
</dbReference>
<evidence type="ECO:0000256" key="4">
    <source>
        <dbReference type="ARBA" id="ARBA00022670"/>
    </source>
</evidence>
<dbReference type="OrthoDB" id="9762778at2"/>
<dbReference type="Pfam" id="PF03412">
    <property type="entry name" value="Peptidase_C39"/>
    <property type="match status" value="1"/>
</dbReference>
<keyword evidence="5 13" id="KW-0812">Transmembrane</keyword>
<keyword evidence="8" id="KW-0788">Thiol protease</keyword>
<evidence type="ECO:0000256" key="1">
    <source>
        <dbReference type="ARBA" id="ARBA00004651"/>
    </source>
</evidence>
<comment type="subcellular location">
    <subcellularLocation>
        <location evidence="1">Cell membrane</location>
        <topology evidence="1">Multi-pass membrane protein</topology>
    </subcellularLocation>
</comment>
<dbReference type="InterPro" id="IPR039421">
    <property type="entry name" value="Type_1_exporter"/>
</dbReference>
<dbReference type="NCBIfam" id="TIGR01193">
    <property type="entry name" value="bacteriocin_ABC"/>
    <property type="match status" value="1"/>
</dbReference>
<feature type="domain" description="ABC transmembrane type-1" evidence="15">
    <location>
        <begin position="168"/>
        <end position="445"/>
    </location>
</feature>
<evidence type="ECO:0000256" key="5">
    <source>
        <dbReference type="ARBA" id="ARBA00022692"/>
    </source>
</evidence>
<dbReference type="PROSITE" id="PS50893">
    <property type="entry name" value="ABC_TRANSPORTER_2"/>
    <property type="match status" value="1"/>
</dbReference>
<keyword evidence="7" id="KW-0378">Hydrolase</keyword>
<dbReference type="Gene3D" id="3.40.50.300">
    <property type="entry name" value="P-loop containing nucleotide triphosphate hydrolases"/>
    <property type="match status" value="1"/>
</dbReference>
<dbReference type="GO" id="GO:0005886">
    <property type="term" value="C:plasma membrane"/>
    <property type="evidence" value="ECO:0007669"/>
    <property type="project" value="UniProtKB-SubCell"/>
</dbReference>
<dbReference type="PANTHER" id="PTHR43394">
    <property type="entry name" value="ATP-DEPENDENT PERMEASE MDL1, MITOCHONDRIAL"/>
    <property type="match status" value="1"/>
</dbReference>
<evidence type="ECO:0000313" key="18">
    <source>
        <dbReference type="Proteomes" id="UP000284109"/>
    </source>
</evidence>
<dbReference type="InterPro" id="IPR005074">
    <property type="entry name" value="Peptidase_C39"/>
</dbReference>
<dbReference type="GO" id="GO:0005524">
    <property type="term" value="F:ATP binding"/>
    <property type="evidence" value="ECO:0007669"/>
    <property type="project" value="UniProtKB-KW"/>
</dbReference>